<protein>
    <submittedName>
        <fullName evidence="1">Uncharacterized protein</fullName>
    </submittedName>
</protein>
<dbReference type="Proteomes" id="UP000828048">
    <property type="component" value="Chromosome 6"/>
</dbReference>
<comment type="caution">
    <text evidence="1">The sequence shown here is derived from an EMBL/GenBank/DDBJ whole genome shotgun (WGS) entry which is preliminary data.</text>
</comment>
<sequence length="87" mass="9891">MVTRHTADIVTSHLEKQHELLVDAYSSKSDELHKLQVEEEMLMCKFFDLMIAQGLMKTKDGNYTKVPDHGKNGKVNASVTICKNEKL</sequence>
<evidence type="ECO:0000313" key="2">
    <source>
        <dbReference type="Proteomes" id="UP000828048"/>
    </source>
</evidence>
<evidence type="ECO:0000313" key="1">
    <source>
        <dbReference type="EMBL" id="KAH7837682.1"/>
    </source>
</evidence>
<gene>
    <name evidence="1" type="ORF">Vadar_016639</name>
</gene>
<proteinExistence type="predicted"/>
<keyword evidence="2" id="KW-1185">Reference proteome</keyword>
<name>A0ACB7XAC7_9ERIC</name>
<reference evidence="1 2" key="1">
    <citation type="journal article" date="2021" name="Hortic Res">
        <title>High-quality reference genome and annotation aids understanding of berry development for evergreen blueberry (Vaccinium darrowii).</title>
        <authorList>
            <person name="Yu J."/>
            <person name="Hulse-Kemp A.M."/>
            <person name="Babiker E."/>
            <person name="Staton M."/>
        </authorList>
    </citation>
    <scope>NUCLEOTIDE SEQUENCE [LARGE SCALE GENOMIC DNA]</scope>
    <source>
        <strain evidence="2">cv. NJ 8807/NJ 8810</strain>
        <tissue evidence="1">Young leaf</tissue>
    </source>
</reference>
<accession>A0ACB7XAC7</accession>
<dbReference type="EMBL" id="CM037156">
    <property type="protein sequence ID" value="KAH7837682.1"/>
    <property type="molecule type" value="Genomic_DNA"/>
</dbReference>
<organism evidence="1 2">
    <name type="scientific">Vaccinium darrowii</name>
    <dbReference type="NCBI Taxonomy" id="229202"/>
    <lineage>
        <taxon>Eukaryota</taxon>
        <taxon>Viridiplantae</taxon>
        <taxon>Streptophyta</taxon>
        <taxon>Embryophyta</taxon>
        <taxon>Tracheophyta</taxon>
        <taxon>Spermatophyta</taxon>
        <taxon>Magnoliopsida</taxon>
        <taxon>eudicotyledons</taxon>
        <taxon>Gunneridae</taxon>
        <taxon>Pentapetalae</taxon>
        <taxon>asterids</taxon>
        <taxon>Ericales</taxon>
        <taxon>Ericaceae</taxon>
        <taxon>Vaccinioideae</taxon>
        <taxon>Vaccinieae</taxon>
        <taxon>Vaccinium</taxon>
    </lineage>
</organism>